<dbReference type="AlphaFoldDB" id="F6D362"/>
<dbReference type="SUPFAM" id="SSF55469">
    <property type="entry name" value="FMN-dependent nitroreductase-like"/>
    <property type="match status" value="1"/>
</dbReference>
<evidence type="ECO:0000313" key="2">
    <source>
        <dbReference type="EMBL" id="AEG18002.1"/>
    </source>
</evidence>
<dbReference type="eggNOG" id="arCOG00288">
    <property type="taxonomic scope" value="Archaea"/>
</dbReference>
<evidence type="ECO:0000313" key="3">
    <source>
        <dbReference type="Proteomes" id="UP000009231"/>
    </source>
</evidence>
<sequence>MEKKKLAVLIILSIAFIVVVSADYLSSQESVTSLNVISITQLPSPQLTGNLSVEQAIANRRSVRKYSNEFLTLEDVSQLLWAAQGITDSEKNLRAAPSAGQVYPLEVYVVVGTGSVSGLQEGLYHYVPQNNTLEKLLDSDIRNNLSVVADGQPWVKQAPINIIITGNYQKMLDKYKDKDLCTRFVNLEAGHVGENIYLQAESLGLVTVALGSFDENQMVGLLHLPINEKPIYIFPVGYSQS</sequence>
<dbReference type="InterPro" id="IPR052544">
    <property type="entry name" value="Bacteriocin_Proc_Enz"/>
</dbReference>
<name>F6D362_METPW</name>
<dbReference type="RefSeq" id="WP_013825504.1">
    <property type="nucleotide sequence ID" value="NC_015574.1"/>
</dbReference>
<accession>F6D362</accession>
<gene>
    <name evidence="2" type="ordered locus">MSWAN_0978</name>
</gene>
<dbReference type="InterPro" id="IPR020051">
    <property type="entry name" value="SagB-type_dehydrogenase"/>
</dbReference>
<dbReference type="HOGENOM" id="CLU_059362_3_1_2"/>
<dbReference type="Pfam" id="PF00881">
    <property type="entry name" value="Nitroreductase"/>
    <property type="match status" value="1"/>
</dbReference>
<dbReference type="NCBIfam" id="TIGR03605">
    <property type="entry name" value="antibiot_sagB"/>
    <property type="match status" value="1"/>
</dbReference>
<dbReference type="GO" id="GO:0016491">
    <property type="term" value="F:oxidoreductase activity"/>
    <property type="evidence" value="ECO:0007669"/>
    <property type="project" value="InterPro"/>
</dbReference>
<dbReference type="InterPro" id="IPR029479">
    <property type="entry name" value="Nitroreductase"/>
</dbReference>
<dbReference type="KEGG" id="mew:MSWAN_0978"/>
<dbReference type="PANTHER" id="PTHR43745">
    <property type="entry name" value="NITROREDUCTASE MJ1384-RELATED"/>
    <property type="match status" value="1"/>
</dbReference>
<dbReference type="PANTHER" id="PTHR43745:SF2">
    <property type="entry name" value="NITROREDUCTASE MJ1384-RELATED"/>
    <property type="match status" value="1"/>
</dbReference>
<keyword evidence="3" id="KW-1185">Reference proteome</keyword>
<dbReference type="Proteomes" id="UP000009231">
    <property type="component" value="Chromosome"/>
</dbReference>
<dbReference type="GeneID" id="10668480"/>
<reference evidence="2 3" key="1">
    <citation type="journal article" date="2014" name="Int. J. Syst. Evol. Microbiol.">
        <title>Methanobacterium paludis sp. nov. and a novel strain of Methanobacterium lacus isolated from northern peatlands.</title>
        <authorList>
            <person name="Cadillo-Quiroz H."/>
            <person name="Brauer S.L."/>
            <person name="Goodson N."/>
            <person name="Yavitt J.B."/>
            <person name="Zinder S.H."/>
        </authorList>
    </citation>
    <scope>NUCLEOTIDE SEQUENCE [LARGE SCALE GENOMIC DNA]</scope>
    <source>
        <strain evidence="3">DSM 25820 / JCM 18151 / SWAN1</strain>
    </source>
</reference>
<protein>
    <submittedName>
        <fullName evidence="2">SagB-type dehydrogenase domain protein</fullName>
    </submittedName>
</protein>
<dbReference type="EMBL" id="CP002772">
    <property type="protein sequence ID" value="AEG18002.1"/>
    <property type="molecule type" value="Genomic_DNA"/>
</dbReference>
<dbReference type="InterPro" id="IPR000415">
    <property type="entry name" value="Nitroreductase-like"/>
</dbReference>
<proteinExistence type="predicted"/>
<feature type="domain" description="Nitroreductase" evidence="1">
    <location>
        <begin position="57"/>
        <end position="238"/>
    </location>
</feature>
<dbReference type="CDD" id="cd02142">
    <property type="entry name" value="McbC_SagB-like_oxidoreductase"/>
    <property type="match status" value="1"/>
</dbReference>
<dbReference type="Gene3D" id="3.40.109.10">
    <property type="entry name" value="NADH Oxidase"/>
    <property type="match status" value="1"/>
</dbReference>
<dbReference type="OrthoDB" id="10206at2157"/>
<dbReference type="STRING" id="868131.MSWAN_0978"/>
<evidence type="ECO:0000259" key="1">
    <source>
        <dbReference type="Pfam" id="PF00881"/>
    </source>
</evidence>
<organism evidence="2 3">
    <name type="scientific">Methanobacterium paludis (strain DSM 25820 / JCM 18151 / SWAN1)</name>
    <dbReference type="NCBI Taxonomy" id="868131"/>
    <lineage>
        <taxon>Archaea</taxon>
        <taxon>Methanobacteriati</taxon>
        <taxon>Methanobacteriota</taxon>
        <taxon>Methanomada group</taxon>
        <taxon>Methanobacteria</taxon>
        <taxon>Methanobacteriales</taxon>
        <taxon>Methanobacteriaceae</taxon>
        <taxon>Methanobacterium</taxon>
    </lineage>
</organism>